<name>A0A1J1IXP8_9DIPT</name>
<dbReference type="AlphaFoldDB" id="A0A1J1IXP8"/>
<accession>A0A1J1IXP8</accession>
<evidence type="ECO:0000313" key="1">
    <source>
        <dbReference type="EMBL" id="CRL03934.1"/>
    </source>
</evidence>
<evidence type="ECO:0000313" key="2">
    <source>
        <dbReference type="Proteomes" id="UP000183832"/>
    </source>
</evidence>
<dbReference type="Proteomes" id="UP000183832">
    <property type="component" value="Unassembled WGS sequence"/>
</dbReference>
<sequence>MQIRNQLTQLTFICQITSILFHAMIVQLRPDESPIYKAFLKSVVVRIMRPFPSVFLNSIVFNKST</sequence>
<dbReference type="EMBL" id="CVRI01000060">
    <property type="protein sequence ID" value="CRL03934.1"/>
    <property type="molecule type" value="Genomic_DNA"/>
</dbReference>
<protein>
    <submittedName>
        <fullName evidence="1">CLUMA_CG017055, isoform A</fullName>
    </submittedName>
</protein>
<gene>
    <name evidence="1" type="ORF">CLUMA_CG017055</name>
</gene>
<reference evidence="1 2" key="1">
    <citation type="submission" date="2015-04" db="EMBL/GenBank/DDBJ databases">
        <authorList>
            <person name="Syromyatnikov M.Y."/>
            <person name="Popov V.N."/>
        </authorList>
    </citation>
    <scope>NUCLEOTIDE SEQUENCE [LARGE SCALE GENOMIC DNA]</scope>
</reference>
<organism evidence="1 2">
    <name type="scientific">Clunio marinus</name>
    <dbReference type="NCBI Taxonomy" id="568069"/>
    <lineage>
        <taxon>Eukaryota</taxon>
        <taxon>Metazoa</taxon>
        <taxon>Ecdysozoa</taxon>
        <taxon>Arthropoda</taxon>
        <taxon>Hexapoda</taxon>
        <taxon>Insecta</taxon>
        <taxon>Pterygota</taxon>
        <taxon>Neoptera</taxon>
        <taxon>Endopterygota</taxon>
        <taxon>Diptera</taxon>
        <taxon>Nematocera</taxon>
        <taxon>Chironomoidea</taxon>
        <taxon>Chironomidae</taxon>
        <taxon>Clunio</taxon>
    </lineage>
</organism>
<proteinExistence type="predicted"/>
<keyword evidence="2" id="KW-1185">Reference proteome</keyword>